<keyword evidence="5" id="KW-0614">Plasmid</keyword>
<evidence type="ECO:0000259" key="4">
    <source>
        <dbReference type="Pfam" id="PF04577"/>
    </source>
</evidence>
<keyword evidence="2 5" id="KW-0808">Transferase</keyword>
<gene>
    <name evidence="5" type="ORF">DV706_19960</name>
</gene>
<keyword evidence="3" id="KW-0325">Glycoprotein</keyword>
<dbReference type="KEGG" id="nbg:DV706_19960"/>
<evidence type="ECO:0000256" key="1">
    <source>
        <dbReference type="ARBA" id="ARBA00022676"/>
    </source>
</evidence>
<evidence type="ECO:0000313" key="6">
    <source>
        <dbReference type="Proteomes" id="UP000296822"/>
    </source>
</evidence>
<dbReference type="EMBL" id="CP031307">
    <property type="protein sequence ID" value="QCC56815.1"/>
    <property type="molecule type" value="Genomic_DNA"/>
</dbReference>
<organism evidence="5 6">
    <name type="scientific">Natronorubrum bangense</name>
    <dbReference type="NCBI Taxonomy" id="61858"/>
    <lineage>
        <taxon>Archaea</taxon>
        <taxon>Methanobacteriati</taxon>
        <taxon>Methanobacteriota</taxon>
        <taxon>Stenosarchaea group</taxon>
        <taxon>Halobacteria</taxon>
        <taxon>Halobacteriales</taxon>
        <taxon>Natrialbaceae</taxon>
        <taxon>Natronorubrum</taxon>
    </lineage>
</organism>
<evidence type="ECO:0000313" key="5">
    <source>
        <dbReference type="EMBL" id="QCC56815.1"/>
    </source>
</evidence>
<dbReference type="Proteomes" id="UP000296822">
    <property type="component" value="Plasmid unnamed2"/>
</dbReference>
<dbReference type="GO" id="GO:0016757">
    <property type="term" value="F:glycosyltransferase activity"/>
    <property type="evidence" value="ECO:0007669"/>
    <property type="project" value="UniProtKB-KW"/>
</dbReference>
<dbReference type="PANTHER" id="PTHR20961">
    <property type="entry name" value="GLYCOSYLTRANSFERASE"/>
    <property type="match status" value="1"/>
</dbReference>
<reference evidence="5 6" key="1">
    <citation type="journal article" date="2019" name="Nat. Commun.">
        <title>A new type of DNA phosphorothioation-based antiviral system in archaea.</title>
        <authorList>
            <person name="Xiong L."/>
            <person name="Liu S."/>
            <person name="Chen S."/>
            <person name="Xiao Y."/>
            <person name="Zhu B."/>
            <person name="Gao Y."/>
            <person name="Zhang Y."/>
            <person name="Chen B."/>
            <person name="Luo J."/>
            <person name="Deng Z."/>
            <person name="Chen X."/>
            <person name="Wang L."/>
            <person name="Chen S."/>
        </authorList>
    </citation>
    <scope>NUCLEOTIDE SEQUENCE [LARGE SCALE GENOMIC DNA]</scope>
    <source>
        <strain evidence="5 6">JCM 10635</strain>
        <plasmid evidence="5 6">unnamed2</plasmid>
    </source>
</reference>
<dbReference type="InterPro" id="IPR007657">
    <property type="entry name" value="Glycosyltransferase_61"/>
</dbReference>
<evidence type="ECO:0000256" key="3">
    <source>
        <dbReference type="ARBA" id="ARBA00023180"/>
    </source>
</evidence>
<dbReference type="Pfam" id="PF04577">
    <property type="entry name" value="Glyco_transf_61"/>
    <property type="match status" value="1"/>
</dbReference>
<feature type="domain" description="Glycosyltransferase 61 catalytic" evidence="4">
    <location>
        <begin position="153"/>
        <end position="327"/>
    </location>
</feature>
<keyword evidence="1" id="KW-0328">Glycosyltransferase</keyword>
<proteinExistence type="predicted"/>
<dbReference type="RefSeq" id="WP_006067276.1">
    <property type="nucleotide sequence ID" value="NZ_CP031307.1"/>
</dbReference>
<geneLocation type="plasmid" evidence="5">
    <name>unnamed2</name>
</geneLocation>
<accession>A0A4D6HTL3</accession>
<dbReference type="InterPro" id="IPR049625">
    <property type="entry name" value="Glyco_transf_61_cat"/>
</dbReference>
<dbReference type="GeneID" id="39853556"/>
<protein>
    <submittedName>
        <fullName evidence="5">Glycosyltransferase family 61 protein</fullName>
    </submittedName>
</protein>
<dbReference type="AlphaFoldDB" id="A0A4D6HTL3"/>
<name>A0A4D6HTL3_9EURY</name>
<evidence type="ECO:0000256" key="2">
    <source>
        <dbReference type="ARBA" id="ARBA00022679"/>
    </source>
</evidence>
<sequence>MSLETLTKTVESRGFACAVALTTLDRNRVTRAELYDQFVENDTLIEYGHPESVTVSEPDGYAGKIPGMDRWRGRYTVSKPFVGVVHDAHLVGSPPLAVTESGYVADASVSPNVQTLNVINSVRESPKRIATGNGRREDIDEAVLLHNSWDGGYFHWVAETLTRLEGVEQYTAETGRTPKLIVGPDLNSYQLETLELLGYDSDDLIRWDATYCQVDRLVVPAMRREINPPSPSPFSHQWLRESLREQALRAVDTSRFSDRVYISRNDATSRRVRNERDAFKRLEHAGFERYELSSMAVKETIALFAQADCIVTPHGAGLTDLIYADNVSVVELMPINRVNGIYYMLTKQVDGWYGYIGCETNESDLIVDVDDLEAMVDAALARDSVGQLS</sequence>